<dbReference type="SUPFAM" id="SSF54427">
    <property type="entry name" value="NTF2-like"/>
    <property type="match status" value="1"/>
</dbReference>
<organism evidence="1">
    <name type="scientific">Oscillatoriales cyanobacterium SpSt-418</name>
    <dbReference type="NCBI Taxonomy" id="2282169"/>
    <lineage>
        <taxon>Bacteria</taxon>
        <taxon>Bacillati</taxon>
        <taxon>Cyanobacteriota</taxon>
        <taxon>Cyanophyceae</taxon>
        <taxon>Oscillatoriophycideae</taxon>
        <taxon>Oscillatoriales</taxon>
    </lineage>
</organism>
<accession>A0A7C3KJA9</accession>
<name>A0A7C3KJA9_9CYAN</name>
<evidence type="ECO:0000313" key="1">
    <source>
        <dbReference type="EMBL" id="HFN00463.1"/>
    </source>
</evidence>
<dbReference type="AlphaFoldDB" id="A0A7C3KJA9"/>
<gene>
    <name evidence="1" type="ORF">ENR64_22485</name>
</gene>
<dbReference type="EMBL" id="DSRU01000323">
    <property type="protein sequence ID" value="HFN00463.1"/>
    <property type="molecule type" value="Genomic_DNA"/>
</dbReference>
<comment type="caution">
    <text evidence="1">The sequence shown here is derived from an EMBL/GenBank/DDBJ whole genome shotgun (WGS) entry which is preliminary data.</text>
</comment>
<proteinExistence type="predicted"/>
<dbReference type="Gene3D" id="3.10.450.50">
    <property type="match status" value="1"/>
</dbReference>
<sequence length="81" mass="9147">MTTTATTHAAEIRQLVANQQHAICSKNVDQIMSRYAPEIVIFDVKPPFQTKGRAAVRQLWEDCLPEILHQFQQGVAKEGKI</sequence>
<reference evidence="1" key="1">
    <citation type="journal article" date="2020" name="mSystems">
        <title>Genome- and Community-Level Interaction Insights into Carbon Utilization and Element Cycling Functions of Hydrothermarchaeota in Hydrothermal Sediment.</title>
        <authorList>
            <person name="Zhou Z."/>
            <person name="Liu Y."/>
            <person name="Xu W."/>
            <person name="Pan J."/>
            <person name="Luo Z.H."/>
            <person name="Li M."/>
        </authorList>
    </citation>
    <scope>NUCLEOTIDE SEQUENCE [LARGE SCALE GENOMIC DNA]</scope>
    <source>
        <strain evidence="1">SpSt-418</strain>
    </source>
</reference>
<protein>
    <recommendedName>
        <fullName evidence="2">Nuclear transport factor 2 family protein</fullName>
    </recommendedName>
</protein>
<evidence type="ECO:0008006" key="2">
    <source>
        <dbReference type="Google" id="ProtNLM"/>
    </source>
</evidence>
<dbReference type="InterPro" id="IPR032710">
    <property type="entry name" value="NTF2-like_dom_sf"/>
</dbReference>